<protein>
    <recommendedName>
        <fullName evidence="9">Xanthan lyase</fullName>
    </recommendedName>
</protein>
<dbReference type="PANTHER" id="PTHR43498:SF1">
    <property type="entry name" value="COB--COM HETERODISULFIDE REDUCTASE IRON-SULFUR SUBUNIT A"/>
    <property type="match status" value="1"/>
</dbReference>
<evidence type="ECO:0000313" key="8">
    <source>
        <dbReference type="Proteomes" id="UP000604046"/>
    </source>
</evidence>
<organism evidence="7 8">
    <name type="scientific">Symbiodinium natans</name>
    <dbReference type="NCBI Taxonomy" id="878477"/>
    <lineage>
        <taxon>Eukaryota</taxon>
        <taxon>Sar</taxon>
        <taxon>Alveolata</taxon>
        <taxon>Dinophyceae</taxon>
        <taxon>Suessiales</taxon>
        <taxon>Symbiodiniaceae</taxon>
        <taxon>Symbiodinium</taxon>
    </lineage>
</organism>
<dbReference type="EMBL" id="CAJNDS010002420">
    <property type="protein sequence ID" value="CAE7467692.1"/>
    <property type="molecule type" value="Genomic_DNA"/>
</dbReference>
<dbReference type="AlphaFoldDB" id="A0A812S4X2"/>
<evidence type="ECO:0000256" key="1">
    <source>
        <dbReference type="ARBA" id="ARBA00022485"/>
    </source>
</evidence>
<sequence>MVRPMIPASFFVFLCAGPLPTRGYDFDVVVYGSTPAGIAAATAAGHLGMHVGVFEPLPMIGGMGAAGNLALHDGAPRTKLSGLARNFSLLNAAYYNVPSEVAQPESFVANASFYKMLNAAGVVEIKLACRLTGVKCRADGASIESINVICQKNPVSAKVFIDASYDGEIMTKTVDYTHGREATAVYNESLAGARIPTPSAVKVHALHDDGTIIKYVQNISGLARPGEADDALMAFQHRLCISGDEDRLPWKKPDGYDRNDFVLFERYIAANQGKFDGFGWPPQDMRDFGYPGPKKKYTLCCGISIAASDQPNLNRGWATASWEKKQQIIGEHTYFELGMFYFLANDPKVPVKVREEFNRYGLCADEFVEFSHIPPQLYIRESNRLVGDYVMTQNNIANPKVVPDSIAVANWWLDMHMTGKYAVPDGDGQFTVRLEGNFPHNKGTTPPPYEVPYRLMTPKVGTGINLLVPVCLSTSHVAFASTRIEAMFMSTGSAAGVAAQQLVDATAATVQDVNVTRVQEILTRRFQQDIHIAEPDRIVV</sequence>
<feature type="chain" id="PRO_5032797873" description="Xanthan lyase" evidence="6">
    <location>
        <begin position="24"/>
        <end position="540"/>
    </location>
</feature>
<keyword evidence="5" id="KW-0411">Iron-sulfur</keyword>
<comment type="caution">
    <text evidence="7">The sequence shown here is derived from an EMBL/GenBank/DDBJ whole genome shotgun (WGS) entry which is preliminary data.</text>
</comment>
<dbReference type="GO" id="GO:0016491">
    <property type="term" value="F:oxidoreductase activity"/>
    <property type="evidence" value="ECO:0007669"/>
    <property type="project" value="UniProtKB-KW"/>
</dbReference>
<gene>
    <name evidence="7" type="ORF">SNAT2548_LOCUS26159</name>
</gene>
<evidence type="ECO:0000256" key="3">
    <source>
        <dbReference type="ARBA" id="ARBA00023002"/>
    </source>
</evidence>
<dbReference type="GO" id="GO:0046872">
    <property type="term" value="F:metal ion binding"/>
    <property type="evidence" value="ECO:0007669"/>
    <property type="project" value="UniProtKB-KW"/>
</dbReference>
<dbReference type="InterPro" id="IPR036188">
    <property type="entry name" value="FAD/NAD-bd_sf"/>
</dbReference>
<evidence type="ECO:0008006" key="9">
    <source>
        <dbReference type="Google" id="ProtNLM"/>
    </source>
</evidence>
<evidence type="ECO:0000256" key="6">
    <source>
        <dbReference type="SAM" id="SignalP"/>
    </source>
</evidence>
<proteinExistence type="predicted"/>
<keyword evidence="2" id="KW-0479">Metal-binding</keyword>
<keyword evidence="1" id="KW-0004">4Fe-4S</keyword>
<reference evidence="7" key="1">
    <citation type="submission" date="2021-02" db="EMBL/GenBank/DDBJ databases">
        <authorList>
            <person name="Dougan E. K."/>
            <person name="Rhodes N."/>
            <person name="Thang M."/>
            <person name="Chan C."/>
        </authorList>
    </citation>
    <scope>NUCLEOTIDE SEQUENCE</scope>
</reference>
<dbReference type="GO" id="GO:0051539">
    <property type="term" value="F:4 iron, 4 sulfur cluster binding"/>
    <property type="evidence" value="ECO:0007669"/>
    <property type="project" value="UniProtKB-KW"/>
</dbReference>
<feature type="signal peptide" evidence="6">
    <location>
        <begin position="1"/>
        <end position="23"/>
    </location>
</feature>
<keyword evidence="8" id="KW-1185">Reference proteome</keyword>
<dbReference type="Gene3D" id="3.50.50.60">
    <property type="entry name" value="FAD/NAD(P)-binding domain"/>
    <property type="match status" value="1"/>
</dbReference>
<dbReference type="OrthoDB" id="10264636at2759"/>
<dbReference type="InterPro" id="IPR039650">
    <property type="entry name" value="HdrA-like"/>
</dbReference>
<name>A0A812S4X2_9DINO</name>
<keyword evidence="6" id="KW-0732">Signal</keyword>
<keyword evidence="3" id="KW-0560">Oxidoreductase</keyword>
<accession>A0A812S4X2</accession>
<dbReference type="Pfam" id="PF12831">
    <property type="entry name" value="FAD_oxidored"/>
    <property type="match status" value="1"/>
</dbReference>
<evidence type="ECO:0000256" key="4">
    <source>
        <dbReference type="ARBA" id="ARBA00023004"/>
    </source>
</evidence>
<evidence type="ECO:0000313" key="7">
    <source>
        <dbReference type="EMBL" id="CAE7467692.1"/>
    </source>
</evidence>
<dbReference type="Proteomes" id="UP000604046">
    <property type="component" value="Unassembled WGS sequence"/>
</dbReference>
<evidence type="ECO:0000256" key="2">
    <source>
        <dbReference type="ARBA" id="ARBA00022723"/>
    </source>
</evidence>
<dbReference type="SUPFAM" id="SSF51905">
    <property type="entry name" value="FAD/NAD(P)-binding domain"/>
    <property type="match status" value="1"/>
</dbReference>
<evidence type="ECO:0000256" key="5">
    <source>
        <dbReference type="ARBA" id="ARBA00023014"/>
    </source>
</evidence>
<dbReference type="PANTHER" id="PTHR43498">
    <property type="entry name" value="FERREDOXIN:COB-COM HETERODISULFIDE REDUCTASE SUBUNIT A"/>
    <property type="match status" value="1"/>
</dbReference>
<keyword evidence="4" id="KW-0408">Iron</keyword>